<dbReference type="GO" id="GO:0000209">
    <property type="term" value="P:protein polyubiquitination"/>
    <property type="evidence" value="ECO:0007669"/>
    <property type="project" value="TreeGrafter"/>
</dbReference>
<evidence type="ECO:0000256" key="8">
    <source>
        <dbReference type="SAM" id="MobiDB-lite"/>
    </source>
</evidence>
<organism evidence="11 12">
    <name type="scientific">Desmophyllum pertusum</name>
    <dbReference type="NCBI Taxonomy" id="174260"/>
    <lineage>
        <taxon>Eukaryota</taxon>
        <taxon>Metazoa</taxon>
        <taxon>Cnidaria</taxon>
        <taxon>Anthozoa</taxon>
        <taxon>Hexacorallia</taxon>
        <taxon>Scleractinia</taxon>
        <taxon>Caryophylliina</taxon>
        <taxon>Caryophylliidae</taxon>
        <taxon>Desmophyllum</taxon>
    </lineage>
</organism>
<keyword evidence="12" id="KW-1185">Reference proteome</keyword>
<dbReference type="FunFam" id="3.30.2160.10:FF:000008">
    <property type="entry name" value="Apoptosis-resistant E3 ubiquitin protein ligase 1"/>
    <property type="match status" value="1"/>
</dbReference>
<keyword evidence="11" id="KW-0012">Acyltransferase</keyword>
<dbReference type="Gene3D" id="2.60.40.10">
    <property type="entry name" value="Immunoglobulins"/>
    <property type="match status" value="1"/>
</dbReference>
<dbReference type="PROSITE" id="PS50194">
    <property type="entry name" value="FILAMIN_REPEAT"/>
    <property type="match status" value="1"/>
</dbReference>
<dbReference type="PROSITE" id="PS50237">
    <property type="entry name" value="HECT"/>
    <property type="match status" value="1"/>
</dbReference>
<dbReference type="InterPro" id="IPR050409">
    <property type="entry name" value="E3_ubiq-protein_ligase"/>
</dbReference>
<evidence type="ECO:0000256" key="9">
    <source>
        <dbReference type="SAM" id="Phobius"/>
    </source>
</evidence>
<accession>A0A9W9YSJ0</accession>
<dbReference type="InterPro" id="IPR014756">
    <property type="entry name" value="Ig_E-set"/>
</dbReference>
<protein>
    <recommendedName>
        <fullName evidence="3">HECT-type E3 ubiquitin transferase</fullName>
        <ecNumber evidence="3">2.3.2.26</ecNumber>
    </recommendedName>
</protein>
<keyword evidence="9" id="KW-0472">Membrane</keyword>
<dbReference type="PANTHER" id="PTHR11254">
    <property type="entry name" value="HECT DOMAIN UBIQUITIN-PROTEIN LIGASE"/>
    <property type="match status" value="1"/>
</dbReference>
<dbReference type="InterPro" id="IPR013783">
    <property type="entry name" value="Ig-like_fold"/>
</dbReference>
<comment type="catalytic activity">
    <reaction evidence="1">
        <text>S-ubiquitinyl-[E2 ubiquitin-conjugating enzyme]-L-cysteine + [acceptor protein]-L-lysine = [E2 ubiquitin-conjugating enzyme]-L-cysteine + N(6)-ubiquitinyl-[acceptor protein]-L-lysine.</text>
        <dbReference type="EC" id="2.3.2.26"/>
    </reaction>
</comment>
<dbReference type="PANTHER" id="PTHR11254:SF340">
    <property type="entry name" value="APOPTOSIS-RESISTANT E3 UBIQUITIN PROTEIN LIGASE 1"/>
    <property type="match status" value="1"/>
</dbReference>
<dbReference type="SMART" id="SM00119">
    <property type="entry name" value="HECTc"/>
    <property type="match status" value="1"/>
</dbReference>
<dbReference type="EMBL" id="MU827303">
    <property type="protein sequence ID" value="KAJ7365476.1"/>
    <property type="molecule type" value="Genomic_DNA"/>
</dbReference>
<dbReference type="GO" id="GO:0006511">
    <property type="term" value="P:ubiquitin-dependent protein catabolic process"/>
    <property type="evidence" value="ECO:0007669"/>
    <property type="project" value="TreeGrafter"/>
</dbReference>
<dbReference type="Pfam" id="PF00632">
    <property type="entry name" value="HECT"/>
    <property type="match status" value="1"/>
</dbReference>
<dbReference type="InterPro" id="IPR000569">
    <property type="entry name" value="HECT_dom"/>
</dbReference>
<keyword evidence="9" id="KW-0812">Transmembrane</keyword>
<dbReference type="SUPFAM" id="SSF81296">
    <property type="entry name" value="E set domains"/>
    <property type="match status" value="1"/>
</dbReference>
<dbReference type="Proteomes" id="UP001163046">
    <property type="component" value="Unassembled WGS sequence"/>
</dbReference>
<dbReference type="SUPFAM" id="SSF56204">
    <property type="entry name" value="Hect, E3 ligase catalytic domain"/>
    <property type="match status" value="1"/>
</dbReference>
<evidence type="ECO:0000313" key="11">
    <source>
        <dbReference type="EMBL" id="KAJ7365476.1"/>
    </source>
</evidence>
<evidence type="ECO:0000259" key="10">
    <source>
        <dbReference type="PROSITE" id="PS50237"/>
    </source>
</evidence>
<keyword evidence="9" id="KW-1133">Transmembrane helix</keyword>
<feature type="repeat" description="Filamin" evidence="6">
    <location>
        <begin position="305"/>
        <end position="335"/>
    </location>
</feature>
<feature type="region of interest" description="Disordered" evidence="8">
    <location>
        <begin position="478"/>
        <end position="497"/>
    </location>
</feature>
<dbReference type="InterPro" id="IPR035983">
    <property type="entry name" value="Hect_E3_ubiquitin_ligase"/>
</dbReference>
<dbReference type="GO" id="GO:0043066">
    <property type="term" value="P:negative regulation of apoptotic process"/>
    <property type="evidence" value="ECO:0007669"/>
    <property type="project" value="TreeGrafter"/>
</dbReference>
<dbReference type="Gene3D" id="3.90.1750.10">
    <property type="entry name" value="Hect, E3 ligase catalytic domains"/>
    <property type="match status" value="1"/>
</dbReference>
<sequence length="996" mass="113380">MINKIAVLVLGLGFMFYRIQLYFTVREEKAQLHSWLKEHDLLDYEAKLHKFGILSKAKFATLDARMFLARHGSFWGFFTFNSEKERLDVAANKAKHELQLLRLLQHLHLDAYYTKLLSEGVHSVESLTEHLRSDMLREIIEDGDVTKLQEAAEKPQHQSSHREGFRPFKSIVALFSFSWWSIKFIVGRIFVPLVVGFIVSLLGLCARGIFRMKSKNQQHQPSFLRYVLGLSLEPKFTRVTWEWNDPHIVGESMSFFLKFYRLNFTPYPVSPEDYILVEIMHNNTFIVSSREYGGEKWGEGNIMKVSFTVREAGTYRISVLARGTPIKGSPFTKTFLPGSVDPSKCSILEGGSLLEVQRGIYAPLTVEARDKFGNICPLSVQDVHSYGVEVTEIGSSDKTDPELVIFPDGFDKNNVLHIKLDNEGCFNAVVRYNGIPLSQGQLTVISLNSKEAEQVNKNIKKQCWNVWYEAYLLTNDESSPTAGPGTSTSAAPTLSSGVRRSSNNFDYAPIASAALNSSGVKKSRKVYCYITKKQLAIKEFYMRIIPHRLFGFRVRPTTKIILHPPDRSIDHPSFTVDDGSQPPITVMCKERNVLVATFSRLLLTKIGGSESFNDKRDFFNRELVAYHGRKSGEVNLKIDRHKLLESSYQATIKTLYSNDWLRCFKITFKDELGIDWGGLRREWFELLCKALFSHENGFFTRFNAEDPQALVHPNPKRPSGMKLKFYEFAGRIVGKCLYESALGSTRRLNVKARFSRSFLAQLLGLRVSYRYFESDDKDFYRSKIKYIEETDPEDLALVFAEEEYDQQGRLEKLVDLKPGGSQIPVTESNKKEYLDLLAQYRLTSSVKLEIEAFAKGLNEMVPDSLLSVFDEYELELLMCGTGNISVSDFRQNHTVIHSSSPFTKTLDWFWTIVTSLTQEELARLVQFITGSSQLPPGGFAELTPQIQISTAPMTDALPTAHTCFNQLCLPSYSSFKEMQRKLLLAINEGSEGFGFA</sequence>
<evidence type="ECO:0000313" key="12">
    <source>
        <dbReference type="Proteomes" id="UP001163046"/>
    </source>
</evidence>
<evidence type="ECO:0000256" key="5">
    <source>
        <dbReference type="ARBA" id="ARBA00022786"/>
    </source>
</evidence>
<dbReference type="CDD" id="cd00078">
    <property type="entry name" value="HECTc"/>
    <property type="match status" value="1"/>
</dbReference>
<dbReference type="Pfam" id="PF25916">
    <property type="entry name" value="AREL1_PH-like"/>
    <property type="match status" value="1"/>
</dbReference>
<comment type="pathway">
    <text evidence="2">Protein modification; protein ubiquitination.</text>
</comment>
<dbReference type="GO" id="GO:0061630">
    <property type="term" value="F:ubiquitin protein ligase activity"/>
    <property type="evidence" value="ECO:0007669"/>
    <property type="project" value="UniProtKB-EC"/>
</dbReference>
<feature type="transmembrane region" description="Helical" evidence="9">
    <location>
        <begin position="188"/>
        <end position="210"/>
    </location>
</feature>
<dbReference type="Gene3D" id="3.30.2410.10">
    <property type="entry name" value="Hect, E3 ligase catalytic domain"/>
    <property type="match status" value="1"/>
</dbReference>
<proteinExistence type="predicted"/>
<evidence type="ECO:0000256" key="1">
    <source>
        <dbReference type="ARBA" id="ARBA00000885"/>
    </source>
</evidence>
<dbReference type="Gene3D" id="3.30.2160.10">
    <property type="entry name" value="Hect, E3 ligase catalytic domain"/>
    <property type="match status" value="1"/>
</dbReference>
<gene>
    <name evidence="11" type="primary">AREL1</name>
    <name evidence="11" type="ORF">OS493_005584</name>
</gene>
<dbReference type="InterPro" id="IPR058738">
    <property type="entry name" value="PH-like_AREL1"/>
</dbReference>
<keyword evidence="5 7" id="KW-0833">Ubl conjugation pathway</keyword>
<feature type="compositionally biased region" description="Low complexity" evidence="8">
    <location>
        <begin position="478"/>
        <end position="493"/>
    </location>
</feature>
<name>A0A9W9YSJ0_9CNID</name>
<evidence type="ECO:0000256" key="7">
    <source>
        <dbReference type="PROSITE-ProRule" id="PRU00104"/>
    </source>
</evidence>
<feature type="domain" description="HECT" evidence="10">
    <location>
        <begin position="664"/>
        <end position="996"/>
    </location>
</feature>
<reference evidence="11" key="1">
    <citation type="submission" date="2023-01" db="EMBL/GenBank/DDBJ databases">
        <title>Genome assembly of the deep-sea coral Lophelia pertusa.</title>
        <authorList>
            <person name="Herrera S."/>
            <person name="Cordes E."/>
        </authorList>
    </citation>
    <scope>NUCLEOTIDE SEQUENCE</scope>
    <source>
        <strain evidence="11">USNM1676648</strain>
        <tissue evidence="11">Polyp</tissue>
    </source>
</reference>
<dbReference type="OrthoDB" id="6057829at2759"/>
<comment type="caution">
    <text evidence="11">The sequence shown here is derived from an EMBL/GenBank/DDBJ whole genome shotgun (WGS) entry which is preliminary data.</text>
</comment>
<dbReference type="InterPro" id="IPR017868">
    <property type="entry name" value="Filamin/ABP280_repeat-like"/>
</dbReference>
<keyword evidence="4 11" id="KW-0808">Transferase</keyword>
<dbReference type="EC" id="2.3.2.26" evidence="3"/>
<dbReference type="AlphaFoldDB" id="A0A9W9YSJ0"/>
<evidence type="ECO:0000256" key="6">
    <source>
        <dbReference type="PROSITE-ProRule" id="PRU00087"/>
    </source>
</evidence>
<dbReference type="GO" id="GO:0005829">
    <property type="term" value="C:cytosol"/>
    <property type="evidence" value="ECO:0007669"/>
    <property type="project" value="TreeGrafter"/>
</dbReference>
<feature type="active site" description="Glycyl thioester intermediate" evidence="7">
    <location>
        <position position="963"/>
    </location>
</feature>
<evidence type="ECO:0000256" key="2">
    <source>
        <dbReference type="ARBA" id="ARBA00004906"/>
    </source>
</evidence>
<evidence type="ECO:0000256" key="3">
    <source>
        <dbReference type="ARBA" id="ARBA00012485"/>
    </source>
</evidence>
<feature type="transmembrane region" description="Helical" evidence="9">
    <location>
        <begin position="6"/>
        <end position="25"/>
    </location>
</feature>
<evidence type="ECO:0000256" key="4">
    <source>
        <dbReference type="ARBA" id="ARBA00022679"/>
    </source>
</evidence>